<evidence type="ECO:0000256" key="3">
    <source>
        <dbReference type="ARBA" id="ARBA00022475"/>
    </source>
</evidence>
<evidence type="ECO:0000313" key="9">
    <source>
        <dbReference type="EMBL" id="AXE16684.1"/>
    </source>
</evidence>
<evidence type="ECO:0000256" key="4">
    <source>
        <dbReference type="ARBA" id="ARBA00022692"/>
    </source>
</evidence>
<reference evidence="9 10" key="1">
    <citation type="submission" date="2018-07" db="EMBL/GenBank/DDBJ databases">
        <title>Genome sequencing of Runella.</title>
        <authorList>
            <person name="Baek M.-G."/>
            <person name="Yi H."/>
        </authorList>
    </citation>
    <scope>NUCLEOTIDE SEQUENCE [LARGE SCALE GENOMIC DNA]</scope>
    <source>
        <strain evidence="9 10">HYN0085</strain>
    </source>
</reference>
<protein>
    <submittedName>
        <fullName evidence="9">ABC transporter permease</fullName>
    </submittedName>
</protein>
<dbReference type="PANTHER" id="PTHR43738:SF1">
    <property type="entry name" value="HEMIN TRANSPORT SYSTEM PERMEASE PROTEIN HRTB-RELATED"/>
    <property type="match status" value="1"/>
</dbReference>
<keyword evidence="4 7" id="KW-0812">Transmembrane</keyword>
<feature type="transmembrane region" description="Helical" evidence="7">
    <location>
        <begin position="249"/>
        <end position="273"/>
    </location>
</feature>
<evidence type="ECO:0000256" key="1">
    <source>
        <dbReference type="ARBA" id="ARBA00004651"/>
    </source>
</evidence>
<feature type="transmembrane region" description="Helical" evidence="7">
    <location>
        <begin position="339"/>
        <end position="358"/>
    </location>
</feature>
<gene>
    <name evidence="9" type="ORF">DR864_02535</name>
</gene>
<feature type="domain" description="ABC3 transporter permease C-terminal" evidence="8">
    <location>
        <begin position="255"/>
        <end position="366"/>
    </location>
</feature>
<keyword evidence="5 7" id="KW-1133">Transmembrane helix</keyword>
<evidence type="ECO:0000313" key="10">
    <source>
        <dbReference type="Proteomes" id="UP000251993"/>
    </source>
</evidence>
<evidence type="ECO:0000256" key="5">
    <source>
        <dbReference type="ARBA" id="ARBA00022989"/>
    </source>
</evidence>
<dbReference type="OrthoDB" id="9768465at2"/>
<evidence type="ECO:0000256" key="2">
    <source>
        <dbReference type="ARBA" id="ARBA00022448"/>
    </source>
</evidence>
<dbReference type="KEGG" id="run:DR864_02535"/>
<feature type="transmembrane region" description="Helical" evidence="7">
    <location>
        <begin position="299"/>
        <end position="319"/>
    </location>
</feature>
<organism evidence="9 10">
    <name type="scientific">Runella rosea</name>
    <dbReference type="NCBI Taxonomy" id="2259595"/>
    <lineage>
        <taxon>Bacteria</taxon>
        <taxon>Pseudomonadati</taxon>
        <taxon>Bacteroidota</taxon>
        <taxon>Cytophagia</taxon>
        <taxon>Cytophagales</taxon>
        <taxon>Spirosomataceae</taxon>
        <taxon>Runella</taxon>
    </lineage>
</organism>
<dbReference type="PANTHER" id="PTHR43738">
    <property type="entry name" value="ABC TRANSPORTER, MEMBRANE PROTEIN"/>
    <property type="match status" value="1"/>
</dbReference>
<dbReference type="InterPro" id="IPR003838">
    <property type="entry name" value="ABC3_permease_C"/>
</dbReference>
<name>A0A344TDG3_9BACT</name>
<evidence type="ECO:0000256" key="6">
    <source>
        <dbReference type="ARBA" id="ARBA00023136"/>
    </source>
</evidence>
<dbReference type="EMBL" id="CP030850">
    <property type="protein sequence ID" value="AXE16684.1"/>
    <property type="molecule type" value="Genomic_DNA"/>
</dbReference>
<keyword evidence="2" id="KW-0813">Transport</keyword>
<comment type="subcellular location">
    <subcellularLocation>
        <location evidence="1">Cell membrane</location>
        <topology evidence="1">Multi-pass membrane protein</topology>
    </subcellularLocation>
</comment>
<dbReference type="RefSeq" id="WP_114065471.1">
    <property type="nucleotide sequence ID" value="NZ_CP030850.1"/>
</dbReference>
<keyword evidence="10" id="KW-1185">Reference proteome</keyword>
<sequence length="372" mass="41025">MFKEAFKFMWYDKAKMFGILFGIILSVFLIGQQLGICFALLGGTISLAENNKQYVWVVSDKSQQVSDLPLLDMRISRELMTVAGVLRVNTMVVGAGSAKFKDDTKTPITLIGTQSPRHIGGPWNFVKGSLEDLQQEGAIITDEYDQISSKKIKIGDHFEFNGNRVFLSGNTRGAKGLGVAYGFTTVERVRKLCKIPTTQASAFLIEIEKGYTNQEVVDNINKEIKGVKARDGQVYTDESLKYFALNSGIVASFGLLVIFAIITGFAIVGLTMFSAVNDRLKDYGTLKAIGGTNGIIRQLILWQAVLYSVVGFGVAYVLLRGFVNVTKTSLNIKITPYLTLFLIGVTLFIAILGSLFAMRKIIKMEPAQVFRT</sequence>
<accession>A0A344TDG3</accession>
<dbReference type="InterPro" id="IPR051125">
    <property type="entry name" value="ABC-4/HrtB_transporter"/>
</dbReference>
<proteinExistence type="predicted"/>
<evidence type="ECO:0000259" key="8">
    <source>
        <dbReference type="Pfam" id="PF02687"/>
    </source>
</evidence>
<dbReference type="GO" id="GO:0005886">
    <property type="term" value="C:plasma membrane"/>
    <property type="evidence" value="ECO:0007669"/>
    <property type="project" value="UniProtKB-SubCell"/>
</dbReference>
<evidence type="ECO:0000256" key="7">
    <source>
        <dbReference type="SAM" id="Phobius"/>
    </source>
</evidence>
<keyword evidence="3" id="KW-1003">Cell membrane</keyword>
<dbReference type="Pfam" id="PF02687">
    <property type="entry name" value="FtsX"/>
    <property type="match status" value="1"/>
</dbReference>
<keyword evidence="6 7" id="KW-0472">Membrane</keyword>
<dbReference type="Proteomes" id="UP000251993">
    <property type="component" value="Chromosome"/>
</dbReference>
<dbReference type="AlphaFoldDB" id="A0A344TDG3"/>